<evidence type="ECO:0000313" key="2">
    <source>
        <dbReference type="WBParaSite" id="ALUE_0000827101-mRNA-1"/>
    </source>
</evidence>
<dbReference type="WBParaSite" id="ALUE_0000827101-mRNA-1">
    <property type="protein sequence ID" value="ALUE_0000827101-mRNA-1"/>
    <property type="gene ID" value="ALUE_0000827101"/>
</dbReference>
<accession>A0A9J2PF36</accession>
<proteinExistence type="predicted"/>
<dbReference type="Proteomes" id="UP000036681">
    <property type="component" value="Unplaced"/>
</dbReference>
<name>A0A9J2PF36_ASCLU</name>
<evidence type="ECO:0000313" key="1">
    <source>
        <dbReference type="Proteomes" id="UP000036681"/>
    </source>
</evidence>
<protein>
    <submittedName>
        <fullName evidence="2">Uncharacterized protein</fullName>
    </submittedName>
</protein>
<dbReference type="AlphaFoldDB" id="A0A9J2PF36"/>
<keyword evidence="1" id="KW-1185">Reference proteome</keyword>
<reference evidence="2" key="1">
    <citation type="submission" date="2023-03" db="UniProtKB">
        <authorList>
            <consortium name="WormBaseParasite"/>
        </authorList>
    </citation>
    <scope>IDENTIFICATION</scope>
</reference>
<organism evidence="1 2">
    <name type="scientific">Ascaris lumbricoides</name>
    <name type="common">Giant roundworm</name>
    <dbReference type="NCBI Taxonomy" id="6252"/>
    <lineage>
        <taxon>Eukaryota</taxon>
        <taxon>Metazoa</taxon>
        <taxon>Ecdysozoa</taxon>
        <taxon>Nematoda</taxon>
        <taxon>Chromadorea</taxon>
        <taxon>Rhabditida</taxon>
        <taxon>Spirurina</taxon>
        <taxon>Ascaridomorpha</taxon>
        <taxon>Ascaridoidea</taxon>
        <taxon>Ascarididae</taxon>
        <taxon>Ascaris</taxon>
    </lineage>
</organism>
<sequence>MSASINDFLLYWRSANAINFLFFGNGLLSLPLFSYDREGHELKSLEELLEEAVYTPSNFYYRKKSSMTRKEFGVICDFVFIISDSHAHHLKYRFVVAT</sequence>